<dbReference type="RefSeq" id="WP_031391671.1">
    <property type="nucleotide sequence ID" value="NZ_JPNB01000002.1"/>
</dbReference>
<reference evidence="1 2" key="1">
    <citation type="submission" date="2019-03" db="EMBL/GenBank/DDBJ databases">
        <title>Genomic Encyclopedia of Type Strains, Phase IV (KMG-IV): sequencing the most valuable type-strain genomes for metagenomic binning, comparative biology and taxonomic classification.</title>
        <authorList>
            <person name="Goeker M."/>
        </authorList>
    </citation>
    <scope>NUCLEOTIDE SEQUENCE [LARGE SCALE GENOMIC DNA]</scope>
    <source>
        <strain evidence="1 2">DSM 100556</strain>
    </source>
</reference>
<evidence type="ECO:0000313" key="1">
    <source>
        <dbReference type="EMBL" id="TCL57325.1"/>
    </source>
</evidence>
<keyword evidence="2" id="KW-1185">Reference proteome</keyword>
<evidence type="ECO:0000313" key="2">
    <source>
        <dbReference type="Proteomes" id="UP000295718"/>
    </source>
</evidence>
<dbReference type="STRING" id="1469948.GCA_000732725_03027"/>
<comment type="caution">
    <text evidence="1">The sequence shown here is derived from an EMBL/GenBank/DDBJ whole genome shotgun (WGS) entry which is preliminary data.</text>
</comment>
<protein>
    <submittedName>
        <fullName evidence="1">Uncharacterized protein</fullName>
    </submittedName>
</protein>
<dbReference type="AlphaFoldDB" id="A0A4R1QWR2"/>
<sequence length="203" mass="23002">MSAFLGPIHYWLYNKIKLQEEWIHNILEISVQEGWEDISEQKLDTVCGKLELAPLEEIIDGSNIHGWLQQKIGISETRLAFLVTGLLNVDASRLSALKQTAFRFGEKHALQDGIGADDAFKTLEDTLLDGMPCDHVNSVAERDADKVIWQKTQCVHHEYWDRAGGNISVYNALRGEIIAGMLSHSGLDFHILENNKYEISRKE</sequence>
<dbReference type="EMBL" id="SLUO01000009">
    <property type="protein sequence ID" value="TCL57325.1"/>
    <property type="molecule type" value="Genomic_DNA"/>
</dbReference>
<organism evidence="1 2">
    <name type="scientific">Kineothrix alysoides</name>
    <dbReference type="NCBI Taxonomy" id="1469948"/>
    <lineage>
        <taxon>Bacteria</taxon>
        <taxon>Bacillati</taxon>
        <taxon>Bacillota</taxon>
        <taxon>Clostridia</taxon>
        <taxon>Lachnospirales</taxon>
        <taxon>Lachnospiraceae</taxon>
        <taxon>Kineothrix</taxon>
    </lineage>
</organism>
<gene>
    <name evidence="1" type="ORF">EDD76_109188</name>
</gene>
<dbReference type="OrthoDB" id="9777242at2"/>
<accession>A0A4R1QWR2</accession>
<dbReference type="Proteomes" id="UP000295718">
    <property type="component" value="Unassembled WGS sequence"/>
</dbReference>
<proteinExistence type="predicted"/>
<name>A0A4R1QWR2_9FIRM</name>